<evidence type="ECO:0000256" key="1">
    <source>
        <dbReference type="HAMAP-Rule" id="MF_00697"/>
    </source>
</evidence>
<name>A0ABT5NXX0_9PSED</name>
<gene>
    <name evidence="2" type="ORF">M5G11_21070</name>
</gene>
<accession>A0ABT5NXX0</accession>
<sequence>MAATPPFLGYGLGLRSAYYSEILEQRPPVDWFEVVSENYLVGGGKALYFLDAIGEQYPLVMHGVSLSIGGPHPLDRDYLQQLKQLTERVNPAWVSDHLCWSRGNAHQLHDLLPLPYTEESLEHVASRVRQVQDVLQRPLVLENVSSYVRTADSTFTEWEFLTALTEATGCELLLDVNNVYVSAFNHGFEPWDFISALPLDRVRQLHLAGHSDYGNCLIDTHDQPVCDPVWQLYQRTLERFGPVTTLLERDDHFPPLAELLEELLKARTLAATVLGKESLCA</sequence>
<reference evidence="2 3" key="1">
    <citation type="submission" date="2022-05" db="EMBL/GenBank/DDBJ databases">
        <title>Novel Pseudomonas spp. Isolated from a Rainbow Trout Aquaculture Facility.</title>
        <authorList>
            <person name="Testerman T."/>
            <person name="Graf J."/>
        </authorList>
    </citation>
    <scope>NUCLEOTIDE SEQUENCE [LARGE SCALE GENOMIC DNA]</scope>
    <source>
        <strain evidence="2 3">ID681</strain>
    </source>
</reference>
<dbReference type="Gene3D" id="3.20.20.150">
    <property type="entry name" value="Divalent-metal-dependent TIM barrel enzymes"/>
    <property type="match status" value="1"/>
</dbReference>
<dbReference type="InterPro" id="IPR007801">
    <property type="entry name" value="MbnB/TglH/ChrH"/>
</dbReference>
<evidence type="ECO:0000313" key="2">
    <source>
        <dbReference type="EMBL" id="MDD0993026.1"/>
    </source>
</evidence>
<protein>
    <recommendedName>
        <fullName evidence="1">UPF0276 protein M5G11_21070</fullName>
    </recommendedName>
</protein>
<dbReference type="NCBIfam" id="NF003818">
    <property type="entry name" value="PRK05409.1"/>
    <property type="match status" value="1"/>
</dbReference>
<comment type="caution">
    <text evidence="2">The sequence shown here is derived from an EMBL/GenBank/DDBJ whole genome shotgun (WGS) entry which is preliminary data.</text>
</comment>
<evidence type="ECO:0000313" key="3">
    <source>
        <dbReference type="Proteomes" id="UP001148203"/>
    </source>
</evidence>
<dbReference type="Pfam" id="PF05114">
    <property type="entry name" value="MbnB_TglH_ChrH"/>
    <property type="match status" value="1"/>
</dbReference>
<organism evidence="2 3">
    <name type="scientific">Pseudomonas fontis</name>
    <dbReference type="NCBI Taxonomy" id="2942633"/>
    <lineage>
        <taxon>Bacteria</taxon>
        <taxon>Pseudomonadati</taxon>
        <taxon>Pseudomonadota</taxon>
        <taxon>Gammaproteobacteria</taxon>
        <taxon>Pseudomonadales</taxon>
        <taxon>Pseudomonadaceae</taxon>
        <taxon>Pseudomonas</taxon>
    </lineage>
</organism>
<dbReference type="HAMAP" id="MF_00697">
    <property type="entry name" value="UPF0276"/>
    <property type="match status" value="1"/>
</dbReference>
<dbReference type="Proteomes" id="UP001148203">
    <property type="component" value="Unassembled WGS sequence"/>
</dbReference>
<dbReference type="EMBL" id="JAMDGY010000076">
    <property type="protein sequence ID" value="MDD0993026.1"/>
    <property type="molecule type" value="Genomic_DNA"/>
</dbReference>
<dbReference type="PANTHER" id="PTHR42194">
    <property type="entry name" value="UPF0276 PROTEIN HI_1600"/>
    <property type="match status" value="1"/>
</dbReference>
<dbReference type="PANTHER" id="PTHR42194:SF1">
    <property type="entry name" value="UPF0276 PROTEIN HI_1600"/>
    <property type="match status" value="1"/>
</dbReference>
<dbReference type="InterPro" id="IPR036237">
    <property type="entry name" value="Xyl_isomerase-like_sf"/>
</dbReference>
<dbReference type="RefSeq" id="WP_273908854.1">
    <property type="nucleotide sequence ID" value="NZ_JAMDGX010000002.1"/>
</dbReference>
<comment type="similarity">
    <text evidence="1">Belongs to the UPF0276 family.</text>
</comment>
<dbReference type="SUPFAM" id="SSF51658">
    <property type="entry name" value="Xylose isomerase-like"/>
    <property type="match status" value="1"/>
</dbReference>
<proteinExistence type="inferred from homology"/>
<keyword evidence="3" id="KW-1185">Reference proteome</keyword>